<dbReference type="PANTHER" id="PTHR20951">
    <property type="entry name" value="C13ORF1 PROTEIN-RELATED"/>
    <property type="match status" value="1"/>
</dbReference>
<dbReference type="CDD" id="cd12880">
    <property type="entry name" value="SPRYD7"/>
    <property type="match status" value="1"/>
</dbReference>
<gene>
    <name evidence="3" type="ORF">BV898_02013</name>
</gene>
<evidence type="ECO:0000313" key="3">
    <source>
        <dbReference type="EMBL" id="OQV24059.1"/>
    </source>
</evidence>
<reference evidence="4" key="1">
    <citation type="submission" date="2017-01" db="EMBL/GenBank/DDBJ databases">
        <title>Comparative genomics of anhydrobiosis in the tardigrade Hypsibius dujardini.</title>
        <authorList>
            <person name="Yoshida Y."/>
            <person name="Koutsovoulos G."/>
            <person name="Laetsch D."/>
            <person name="Stevens L."/>
            <person name="Kumar S."/>
            <person name="Horikawa D."/>
            <person name="Ishino K."/>
            <person name="Komine S."/>
            <person name="Tomita M."/>
            <person name="Blaxter M."/>
            <person name="Arakawa K."/>
        </authorList>
    </citation>
    <scope>NUCLEOTIDE SEQUENCE [LARGE SCALE GENOMIC DNA]</scope>
    <source>
        <strain evidence="4">Z151</strain>
    </source>
</reference>
<evidence type="ECO:0000259" key="2">
    <source>
        <dbReference type="PROSITE" id="PS50188"/>
    </source>
</evidence>
<protein>
    <recommendedName>
        <fullName evidence="1">SPRY domain-containing protein 7</fullName>
    </recommendedName>
</protein>
<dbReference type="Gene3D" id="2.60.120.920">
    <property type="match status" value="1"/>
</dbReference>
<proteinExistence type="predicted"/>
<dbReference type="InterPro" id="IPR035766">
    <property type="entry name" value="SPRYD7"/>
</dbReference>
<dbReference type="InterPro" id="IPR013320">
    <property type="entry name" value="ConA-like_dom_sf"/>
</dbReference>
<organism evidence="3 4">
    <name type="scientific">Hypsibius exemplaris</name>
    <name type="common">Freshwater tardigrade</name>
    <dbReference type="NCBI Taxonomy" id="2072580"/>
    <lineage>
        <taxon>Eukaryota</taxon>
        <taxon>Metazoa</taxon>
        <taxon>Ecdysozoa</taxon>
        <taxon>Tardigrada</taxon>
        <taxon>Eutardigrada</taxon>
        <taxon>Parachela</taxon>
        <taxon>Hypsibioidea</taxon>
        <taxon>Hypsibiidae</taxon>
        <taxon>Hypsibius</taxon>
    </lineage>
</organism>
<dbReference type="InterPro" id="IPR003877">
    <property type="entry name" value="SPRY_dom"/>
</dbReference>
<dbReference type="AlphaFoldDB" id="A0A1W0X939"/>
<evidence type="ECO:0000256" key="1">
    <source>
        <dbReference type="ARBA" id="ARBA00021772"/>
    </source>
</evidence>
<keyword evidence="4" id="KW-1185">Reference proteome</keyword>
<dbReference type="OrthoDB" id="40953at2759"/>
<dbReference type="SMART" id="SM00449">
    <property type="entry name" value="SPRY"/>
    <property type="match status" value="1"/>
</dbReference>
<dbReference type="PROSITE" id="PS50188">
    <property type="entry name" value="B302_SPRY"/>
    <property type="match status" value="1"/>
</dbReference>
<evidence type="ECO:0000313" key="4">
    <source>
        <dbReference type="Proteomes" id="UP000192578"/>
    </source>
</evidence>
<feature type="domain" description="B30.2/SPRY" evidence="2">
    <location>
        <begin position="1"/>
        <end position="185"/>
    </location>
</feature>
<sequence length="198" mass="21708">MFGLCNFCKSYGLWNDGDADRSELILEVHPPVALDTTRMGDEVVVIKNGGRLCGSGGCIATASIVQDKAYFEVKVQRDGQWGVGLSLGTVNVNNIPFGVDNQSWILREDGKVYHNNQVVAAVSEVPHESDVIGVTYDHVEMSFHLNGKPLNTSVRGPKGTVFPSAFVDKDAILDFYFANFQFAPPAGFSRIMYEQTIL</sequence>
<dbReference type="EMBL" id="MTYJ01000008">
    <property type="protein sequence ID" value="OQV24059.1"/>
    <property type="molecule type" value="Genomic_DNA"/>
</dbReference>
<dbReference type="PANTHER" id="PTHR20951:SF2">
    <property type="entry name" value="SPRY DOMAIN-CONTAINING PROTEIN 7"/>
    <property type="match status" value="1"/>
</dbReference>
<dbReference type="Proteomes" id="UP000192578">
    <property type="component" value="Unassembled WGS sequence"/>
</dbReference>
<dbReference type="InterPro" id="IPR043136">
    <property type="entry name" value="B30.2/SPRY_sf"/>
</dbReference>
<dbReference type="SUPFAM" id="SSF49899">
    <property type="entry name" value="Concanavalin A-like lectins/glucanases"/>
    <property type="match status" value="1"/>
</dbReference>
<dbReference type="InterPro" id="IPR001870">
    <property type="entry name" value="B30.2/SPRY"/>
</dbReference>
<dbReference type="Pfam" id="PF00622">
    <property type="entry name" value="SPRY"/>
    <property type="match status" value="1"/>
</dbReference>
<comment type="caution">
    <text evidence="3">The sequence shown here is derived from an EMBL/GenBank/DDBJ whole genome shotgun (WGS) entry which is preliminary data.</text>
</comment>
<name>A0A1W0X939_HYPEX</name>
<accession>A0A1W0X939</accession>